<organism evidence="19 20">
    <name type="scientific">Nesidiocoris tenuis</name>
    <dbReference type="NCBI Taxonomy" id="355587"/>
    <lineage>
        <taxon>Eukaryota</taxon>
        <taxon>Metazoa</taxon>
        <taxon>Ecdysozoa</taxon>
        <taxon>Arthropoda</taxon>
        <taxon>Hexapoda</taxon>
        <taxon>Insecta</taxon>
        <taxon>Pterygota</taxon>
        <taxon>Neoptera</taxon>
        <taxon>Paraneoptera</taxon>
        <taxon>Hemiptera</taxon>
        <taxon>Heteroptera</taxon>
        <taxon>Panheteroptera</taxon>
        <taxon>Cimicomorpha</taxon>
        <taxon>Miridae</taxon>
        <taxon>Dicyphina</taxon>
        <taxon>Nesidiocoris</taxon>
    </lineage>
</organism>
<evidence type="ECO:0000256" key="6">
    <source>
        <dbReference type="ARBA" id="ARBA00022737"/>
    </source>
</evidence>
<dbReference type="Gene3D" id="1.20.1070.10">
    <property type="entry name" value="Rhodopsin 7-helix transmembrane proteins"/>
    <property type="match status" value="1"/>
</dbReference>
<dbReference type="SMART" id="SM00082">
    <property type="entry name" value="LRRCT"/>
    <property type="match status" value="1"/>
</dbReference>
<dbReference type="InterPro" id="IPR000832">
    <property type="entry name" value="GPCR_2_secretin-like"/>
</dbReference>
<comment type="subcellular location">
    <subcellularLocation>
        <location evidence="1">Membrane</location>
        <topology evidence="1">Multi-pass membrane protein</topology>
    </subcellularLocation>
</comment>
<evidence type="ECO:0000256" key="4">
    <source>
        <dbReference type="ARBA" id="ARBA00022692"/>
    </source>
</evidence>
<feature type="domain" description="G-protein coupled receptors family 2 profile 2" evidence="17">
    <location>
        <begin position="712"/>
        <end position="1021"/>
    </location>
</feature>
<feature type="compositionally biased region" description="Polar residues" evidence="13">
    <location>
        <begin position="931"/>
        <end position="941"/>
    </location>
</feature>
<dbReference type="InterPro" id="IPR058808">
    <property type="entry name" value="GAIN_ADGRA2/3"/>
</dbReference>
<sequence>MAGFPPKIFIVLVLFTIGPFASAQLDHFSTDDLCPVRCVCSPISVKSVNSVVERWKAKCGTGGSLTSVDELQLGLYNLSNIVNLDLSDNNITTLSANVFPSADVQKLDLSKNGIALIEDGAFSNLMTLKRLDLSDNKLRAIGRSMFDGLLNVEKLKLGNNLIVQVKEGVFDGLISLKNLDLSGNPLLCNCELGWLAVWANNMSVKLSPMPKCHDPPEMRQQPLKKLKSLSTVCSWSDVSSSPLLELSPNQDQVVFEGDSLKLQCRAASSSQDTNLSWTWSGVPPSQLFPKTMVTVENRQTPESNVVESTLIIKKLHSNHTGEWYCDLVSRGANDSGSVSVIVISAETKYCPPIVTKDNKGEYFWPETIAGHVVELPCAVDSGFGFVARNNCTLAAHWLGANTTVCTFVSETTRILQQYAMMNLSAGPGSVNESAVRLHNYTYGNRASIKDPDDIVFLARTIDNYLDFLKEQSSLGTLLLELISLVMELDGNLITEAQMRDRSCTKLLSAVETIAQHQVAPFHGENMLVERFIVRRESFVGLTCTWWNSRDGHGRIFNCSTSTTTSIRIPHDKVLEASIQIPASLFHQLELRGKPSNSHQIMVSIYDNAKLFPTLFNVNRTVSSPIVGAKLVGVEVRDLVEPAYVMLGGLHQGIAPAWWDEALGDWVVPPCRPSHLLADLLVTKCHHLGYFALISDLRSAPPPVMEQARSRMSSPAVFAGTFIGGTCLLVAAFTYAICHSSIQMSDRMKHALANSWIAISALAMVFNMGIYQTEDIRVCQAIGLLLHYLTLCSLFWLAVSINGMHRSVGKLVRVVSDSSDVNDDGPGLGQPVGQPLVGLYLVGWGVSALLVGLSGAVNPMGYASTTYCALGPGPGFIPVLVPVSALFVFIFTRALMVRSAAVEKDSNAQLSEGTQATDLELLETGDPEENPTVGSLRSSVTSGRIDDDDDDNEHPPYVQLKAFLIVTALFTLSWTSGALSVIKPFRANGIRIVHEELFFSVCYAVFFIVIGAFVVFFYCFSRDDVRSVWFRVHVRRRRRNVTDVRATPMITASPASGIRQKSTSPMSAEPQDSTTLSVVSRTKPNFVDLHRRQYHNNVVTEPNTFYNPQQSIVARKFFKKQRKKRNTLNNRRQISPDNSELFHLGSKVNNTNIHVELPAPRSHDRNILNGDLRPTIDRRPNRRLMIDNDVANEPTVNNDGSVRYASVASECCSCLVSEAHSVTEHSAEHSTTDCARDVVSEHSSSSHVYATVAPDVDSSSGGGGRRAGPRMIVDPKNEIVHLKFGPKNQQKSQKYQQNNHQQNNHVKSSDEDKRETSV</sequence>
<evidence type="ECO:0000256" key="14">
    <source>
        <dbReference type="SAM" id="Phobius"/>
    </source>
</evidence>
<dbReference type="InterPro" id="IPR003591">
    <property type="entry name" value="Leu-rich_rpt_typical-subtyp"/>
</dbReference>
<dbReference type="SMART" id="SM00409">
    <property type="entry name" value="IG"/>
    <property type="match status" value="1"/>
</dbReference>
<protein>
    <submittedName>
        <fullName evidence="19">LRRCT</fullName>
    </submittedName>
</protein>
<feature type="region of interest" description="Disordered" evidence="13">
    <location>
        <begin position="1054"/>
        <end position="1074"/>
    </location>
</feature>
<evidence type="ECO:0000256" key="3">
    <source>
        <dbReference type="ARBA" id="ARBA00022614"/>
    </source>
</evidence>
<keyword evidence="9 14" id="KW-0472">Membrane</keyword>
<evidence type="ECO:0000313" key="20">
    <source>
        <dbReference type="Proteomes" id="UP001307889"/>
    </source>
</evidence>
<evidence type="ECO:0000256" key="1">
    <source>
        <dbReference type="ARBA" id="ARBA00004141"/>
    </source>
</evidence>
<dbReference type="Pfam" id="PF13927">
    <property type="entry name" value="Ig_3"/>
    <property type="match status" value="1"/>
</dbReference>
<dbReference type="InterPro" id="IPR001611">
    <property type="entry name" value="Leu-rich_rpt"/>
</dbReference>
<feature type="compositionally biased region" description="Basic and acidic residues" evidence="13">
    <location>
        <begin position="1306"/>
        <end position="1317"/>
    </location>
</feature>
<keyword evidence="7 14" id="KW-1133">Transmembrane helix</keyword>
<dbReference type="InterPro" id="IPR007110">
    <property type="entry name" value="Ig-like_dom"/>
</dbReference>
<keyword evidence="5 15" id="KW-0732">Signal</keyword>
<keyword evidence="12" id="KW-0807">Transducer</keyword>
<feature type="region of interest" description="Disordered" evidence="13">
    <location>
        <begin position="1243"/>
        <end position="1317"/>
    </location>
</feature>
<dbReference type="SUPFAM" id="SSF111418">
    <property type="entry name" value="Hormone receptor domain"/>
    <property type="match status" value="1"/>
</dbReference>
<dbReference type="InterPro" id="IPR036445">
    <property type="entry name" value="GPCR_2_extracell_dom_sf"/>
</dbReference>
<evidence type="ECO:0000259" key="16">
    <source>
        <dbReference type="PROSITE" id="PS50221"/>
    </source>
</evidence>
<feature type="compositionally biased region" description="Acidic residues" evidence="13">
    <location>
        <begin position="919"/>
        <end position="928"/>
    </location>
</feature>
<dbReference type="InterPro" id="IPR057244">
    <property type="entry name" value="GAIN_B"/>
</dbReference>
<dbReference type="SUPFAM" id="SSF52058">
    <property type="entry name" value="L domain-like"/>
    <property type="match status" value="1"/>
</dbReference>
<dbReference type="InterPro" id="IPR003599">
    <property type="entry name" value="Ig_sub"/>
</dbReference>
<evidence type="ECO:0000259" key="18">
    <source>
        <dbReference type="PROSITE" id="PS50835"/>
    </source>
</evidence>
<dbReference type="InterPro" id="IPR051963">
    <property type="entry name" value="Adhesion_GPCR_A"/>
</dbReference>
<reference evidence="19 20" key="1">
    <citation type="submission" date="2023-09" db="EMBL/GenBank/DDBJ databases">
        <title>Nesidiocoris tenuis whole genome shotgun sequence.</title>
        <authorList>
            <person name="Shibata T."/>
            <person name="Shimoda M."/>
            <person name="Kobayashi T."/>
            <person name="Uehara T."/>
        </authorList>
    </citation>
    <scope>NUCLEOTIDE SEQUENCE [LARGE SCALE GENOMIC DNA]</scope>
    <source>
        <strain evidence="19 20">Japan</strain>
    </source>
</reference>
<feature type="transmembrane region" description="Helical" evidence="14">
    <location>
        <begin position="749"/>
        <end position="769"/>
    </location>
</feature>
<dbReference type="InterPro" id="IPR000483">
    <property type="entry name" value="Cys-rich_flank_reg_C"/>
</dbReference>
<dbReference type="InterPro" id="IPR017981">
    <property type="entry name" value="GPCR_2-like_7TM"/>
</dbReference>
<dbReference type="InterPro" id="IPR013783">
    <property type="entry name" value="Ig-like_fold"/>
</dbReference>
<feature type="transmembrane region" description="Helical" evidence="14">
    <location>
        <begin position="875"/>
        <end position="895"/>
    </location>
</feature>
<evidence type="ECO:0000313" key="19">
    <source>
        <dbReference type="EMBL" id="BET01855.1"/>
    </source>
</evidence>
<dbReference type="InterPro" id="IPR032675">
    <property type="entry name" value="LRR_dom_sf"/>
</dbReference>
<feature type="chain" id="PRO_5045868257" evidence="15">
    <location>
        <begin position="24"/>
        <end position="1317"/>
    </location>
</feature>
<keyword evidence="3" id="KW-0433">Leucine-rich repeat</keyword>
<dbReference type="PROSITE" id="PS50835">
    <property type="entry name" value="IG_LIKE"/>
    <property type="match status" value="1"/>
</dbReference>
<evidence type="ECO:0000256" key="9">
    <source>
        <dbReference type="ARBA" id="ARBA00023136"/>
    </source>
</evidence>
<name>A0ABN7BDD1_9HEMI</name>
<feature type="transmembrane region" description="Helical" evidence="14">
    <location>
        <begin position="781"/>
        <end position="800"/>
    </location>
</feature>
<proteinExistence type="inferred from homology"/>
<evidence type="ECO:0000256" key="11">
    <source>
        <dbReference type="ARBA" id="ARBA00023170"/>
    </source>
</evidence>
<dbReference type="Proteomes" id="UP001307889">
    <property type="component" value="Chromosome 13"/>
</dbReference>
<comment type="similarity">
    <text evidence="2">Belongs to the G-protein coupled receptor 2 family. Adhesion G-protein coupled receptor (ADGR) subfamily.</text>
</comment>
<keyword evidence="11" id="KW-0675">Receptor</keyword>
<evidence type="ECO:0000256" key="13">
    <source>
        <dbReference type="SAM" id="MobiDB-lite"/>
    </source>
</evidence>
<feature type="transmembrane region" description="Helical" evidence="14">
    <location>
        <begin position="961"/>
        <end position="981"/>
    </location>
</feature>
<feature type="region of interest" description="Disordered" evidence="13">
    <location>
        <begin position="916"/>
        <end position="951"/>
    </location>
</feature>
<dbReference type="Pfam" id="PF26588">
    <property type="entry name" value="GAIN_ADGRA3"/>
    <property type="match status" value="1"/>
</dbReference>
<evidence type="ECO:0000256" key="8">
    <source>
        <dbReference type="ARBA" id="ARBA00023040"/>
    </source>
</evidence>
<evidence type="ECO:0000256" key="5">
    <source>
        <dbReference type="ARBA" id="ARBA00022729"/>
    </source>
</evidence>
<feature type="compositionally biased region" description="Polar residues" evidence="13">
    <location>
        <begin position="1058"/>
        <end position="1074"/>
    </location>
</feature>
<keyword evidence="10" id="KW-1015">Disulfide bond</keyword>
<dbReference type="SMART" id="SM00369">
    <property type="entry name" value="LRR_TYP"/>
    <property type="match status" value="4"/>
</dbReference>
<feature type="domain" description="Ig-like" evidence="18">
    <location>
        <begin position="242"/>
        <end position="339"/>
    </location>
</feature>
<keyword evidence="8" id="KW-0297">G-protein coupled receptor</keyword>
<accession>A0ABN7BDD1</accession>
<feature type="domain" description="GAIN-B" evidence="16">
    <location>
        <begin position="554"/>
        <end position="700"/>
    </location>
</feature>
<dbReference type="Gene3D" id="2.60.220.50">
    <property type="match status" value="1"/>
</dbReference>
<dbReference type="Gene3D" id="2.60.40.10">
    <property type="entry name" value="Immunoglobulins"/>
    <property type="match status" value="1"/>
</dbReference>
<dbReference type="PROSITE" id="PS50261">
    <property type="entry name" value="G_PROTEIN_RECEP_F2_4"/>
    <property type="match status" value="1"/>
</dbReference>
<feature type="signal peptide" evidence="15">
    <location>
        <begin position="1"/>
        <end position="23"/>
    </location>
</feature>
<evidence type="ECO:0000256" key="15">
    <source>
        <dbReference type="SAM" id="SignalP"/>
    </source>
</evidence>
<dbReference type="Pfam" id="PF13855">
    <property type="entry name" value="LRR_8"/>
    <property type="match status" value="1"/>
</dbReference>
<dbReference type="InterPro" id="IPR036179">
    <property type="entry name" value="Ig-like_dom_sf"/>
</dbReference>
<feature type="compositionally biased region" description="Low complexity" evidence="13">
    <location>
        <begin position="1286"/>
        <end position="1303"/>
    </location>
</feature>
<keyword evidence="4 14" id="KW-0812">Transmembrane</keyword>
<evidence type="ECO:0000259" key="17">
    <source>
        <dbReference type="PROSITE" id="PS50261"/>
    </source>
</evidence>
<dbReference type="EMBL" id="AP028921">
    <property type="protein sequence ID" value="BET01855.1"/>
    <property type="molecule type" value="Genomic_DNA"/>
</dbReference>
<feature type="transmembrane region" description="Helical" evidence="14">
    <location>
        <begin position="996"/>
        <end position="1019"/>
    </location>
</feature>
<evidence type="ECO:0000256" key="7">
    <source>
        <dbReference type="ARBA" id="ARBA00022989"/>
    </source>
</evidence>
<dbReference type="InterPro" id="IPR046338">
    <property type="entry name" value="GAIN_dom_sf"/>
</dbReference>
<dbReference type="Pfam" id="PF00002">
    <property type="entry name" value="7tm_2"/>
    <property type="match status" value="1"/>
</dbReference>
<feature type="transmembrane region" description="Helical" evidence="14">
    <location>
        <begin position="836"/>
        <end position="855"/>
    </location>
</feature>
<feature type="transmembrane region" description="Helical" evidence="14">
    <location>
        <begin position="715"/>
        <end position="737"/>
    </location>
</feature>
<evidence type="ECO:0000256" key="12">
    <source>
        <dbReference type="ARBA" id="ARBA00023224"/>
    </source>
</evidence>
<keyword evidence="20" id="KW-1185">Reference proteome</keyword>
<gene>
    <name evidence="19" type="ORF">NTJ_14673</name>
</gene>
<dbReference type="Gene3D" id="3.80.10.10">
    <property type="entry name" value="Ribonuclease Inhibitor"/>
    <property type="match status" value="2"/>
</dbReference>
<dbReference type="PANTHER" id="PTHR45930">
    <property type="entry name" value="G-PROTEIN COUPLED RECEPTOR 124-LIKE PROTEIN"/>
    <property type="match status" value="1"/>
</dbReference>
<feature type="compositionally biased region" description="Low complexity" evidence="13">
    <location>
        <begin position="1243"/>
        <end position="1258"/>
    </location>
</feature>
<keyword evidence="6" id="KW-0677">Repeat</keyword>
<dbReference type="PANTHER" id="PTHR45930:SF4">
    <property type="entry name" value="ADHESION G PROTEIN-COUPLED RECEPTOR A3"/>
    <property type="match status" value="1"/>
</dbReference>
<evidence type="ECO:0000256" key="10">
    <source>
        <dbReference type="ARBA" id="ARBA00023157"/>
    </source>
</evidence>
<dbReference type="PROSITE" id="PS50221">
    <property type="entry name" value="GAIN_B"/>
    <property type="match status" value="1"/>
</dbReference>
<evidence type="ECO:0000256" key="2">
    <source>
        <dbReference type="ARBA" id="ARBA00007343"/>
    </source>
</evidence>
<dbReference type="SUPFAM" id="SSF48726">
    <property type="entry name" value="Immunoglobulin"/>
    <property type="match status" value="1"/>
</dbReference>